<evidence type="ECO:0000313" key="2">
    <source>
        <dbReference type="Proteomes" id="UP001211065"/>
    </source>
</evidence>
<dbReference type="AlphaFoldDB" id="A0AAD5U2J9"/>
<comment type="caution">
    <text evidence="1">The sequence shown here is derived from an EMBL/GenBank/DDBJ whole genome shotgun (WGS) entry which is preliminary data.</text>
</comment>
<sequence>KPLTYIGETLQDAKKNSPLQVIGNPITASEKDPFKINFYLNTKVTLYSPNYVTWGISDVNYTGVLSYLNNTDIYSPNSKIQGTGDIHDIQLKAMQNNTYLLPIMVSFSLNKATLNLLKDPGLLAAVGNCDFVTNIEKIPSKIHYLVNVHIQSGIKFQVEGYSDLDCPVKPEDWEKYVVSAFKIVEDVTDTIENIGDTIKNFRNISNTINNINDTINNIADIGGNINRMGDVGSIINNFNPFPPPPPGP</sequence>
<accession>A0AAD5U2J9</accession>
<gene>
    <name evidence="1" type="ORF">HK099_002850</name>
</gene>
<evidence type="ECO:0000313" key="1">
    <source>
        <dbReference type="EMBL" id="KAJ3221950.1"/>
    </source>
</evidence>
<dbReference type="Proteomes" id="UP001211065">
    <property type="component" value="Unassembled WGS sequence"/>
</dbReference>
<organism evidence="1 2">
    <name type="scientific">Clydaea vesicula</name>
    <dbReference type="NCBI Taxonomy" id="447962"/>
    <lineage>
        <taxon>Eukaryota</taxon>
        <taxon>Fungi</taxon>
        <taxon>Fungi incertae sedis</taxon>
        <taxon>Chytridiomycota</taxon>
        <taxon>Chytridiomycota incertae sedis</taxon>
        <taxon>Chytridiomycetes</taxon>
        <taxon>Lobulomycetales</taxon>
        <taxon>Lobulomycetaceae</taxon>
        <taxon>Clydaea</taxon>
    </lineage>
</organism>
<protein>
    <submittedName>
        <fullName evidence="1">Uncharacterized protein</fullName>
    </submittedName>
</protein>
<dbReference type="EMBL" id="JADGJW010000199">
    <property type="protein sequence ID" value="KAJ3221950.1"/>
    <property type="molecule type" value="Genomic_DNA"/>
</dbReference>
<keyword evidence="2" id="KW-1185">Reference proteome</keyword>
<reference evidence="1" key="1">
    <citation type="submission" date="2020-05" db="EMBL/GenBank/DDBJ databases">
        <title>Phylogenomic resolution of chytrid fungi.</title>
        <authorList>
            <person name="Stajich J.E."/>
            <person name="Amses K."/>
            <person name="Simmons R."/>
            <person name="Seto K."/>
            <person name="Myers J."/>
            <person name="Bonds A."/>
            <person name="Quandt C.A."/>
            <person name="Barry K."/>
            <person name="Liu P."/>
            <person name="Grigoriev I."/>
            <person name="Longcore J.E."/>
            <person name="James T.Y."/>
        </authorList>
    </citation>
    <scope>NUCLEOTIDE SEQUENCE</scope>
    <source>
        <strain evidence="1">JEL0476</strain>
    </source>
</reference>
<proteinExistence type="predicted"/>
<name>A0AAD5U2J9_9FUNG</name>
<feature type="non-terminal residue" evidence="1">
    <location>
        <position position="1"/>
    </location>
</feature>